<reference evidence="2" key="1">
    <citation type="submission" date="2016-06" db="EMBL/GenBank/DDBJ databases">
        <authorList>
            <person name="Varghese N."/>
            <person name="Submissions Spin"/>
        </authorList>
    </citation>
    <scope>NUCLEOTIDE SEQUENCE [LARGE SCALE GENOMIC DNA]</scope>
    <source>
        <strain evidence="2">DSM 43819</strain>
    </source>
</reference>
<keyword evidence="2" id="KW-1185">Reference proteome</keyword>
<proteinExistence type="predicted"/>
<sequence length="97" mass="10174">MTASAVNTAAQQRMTPDDYVVTAIASDFADHGRLALDSFLSGYYAESIRIIHEAHLAECTASDGDLCLTCEAIRAGLVGILAERRSAASLNTPTAAS</sequence>
<dbReference type="EMBL" id="LT607754">
    <property type="protein sequence ID" value="SCG43770.1"/>
    <property type="molecule type" value="Genomic_DNA"/>
</dbReference>
<evidence type="ECO:0000313" key="2">
    <source>
        <dbReference type="Proteomes" id="UP000198221"/>
    </source>
</evidence>
<accession>A0A1C5HCQ5</accession>
<protein>
    <submittedName>
        <fullName evidence="1">Uncharacterized protein</fullName>
    </submittedName>
</protein>
<name>A0A1C5HCQ5_9ACTN</name>
<dbReference type="AlphaFoldDB" id="A0A1C5HCQ5"/>
<gene>
    <name evidence="1" type="ORF">GA0070613_1134</name>
</gene>
<organism evidence="1 2">
    <name type="scientific">Micromonospora inositola</name>
    <dbReference type="NCBI Taxonomy" id="47865"/>
    <lineage>
        <taxon>Bacteria</taxon>
        <taxon>Bacillati</taxon>
        <taxon>Actinomycetota</taxon>
        <taxon>Actinomycetes</taxon>
        <taxon>Micromonosporales</taxon>
        <taxon>Micromonosporaceae</taxon>
        <taxon>Micromonospora</taxon>
    </lineage>
</organism>
<dbReference type="Proteomes" id="UP000198221">
    <property type="component" value="Chromosome I"/>
</dbReference>
<evidence type="ECO:0000313" key="1">
    <source>
        <dbReference type="EMBL" id="SCG43770.1"/>
    </source>
</evidence>